<organism evidence="8 9">
    <name type="scientific">Thalassiosira oceanica</name>
    <name type="common">Marine diatom</name>
    <dbReference type="NCBI Taxonomy" id="159749"/>
    <lineage>
        <taxon>Eukaryota</taxon>
        <taxon>Sar</taxon>
        <taxon>Stramenopiles</taxon>
        <taxon>Ochrophyta</taxon>
        <taxon>Bacillariophyta</taxon>
        <taxon>Coscinodiscophyceae</taxon>
        <taxon>Thalassiosirophycidae</taxon>
        <taxon>Thalassiosirales</taxon>
        <taxon>Thalassiosiraceae</taxon>
        <taxon>Thalassiosira</taxon>
    </lineage>
</organism>
<feature type="binding site" evidence="6">
    <location>
        <position position="63"/>
    </location>
    <ligand>
        <name>Mg(2+)</name>
        <dbReference type="ChEBI" id="CHEBI:18420"/>
    </ligand>
</feature>
<keyword evidence="2 5" id="KW-0547">Nucleotide-binding</keyword>
<name>K0SR40_THAOC</name>
<dbReference type="GO" id="GO:0031683">
    <property type="term" value="F:G-protein beta/gamma-subunit complex binding"/>
    <property type="evidence" value="ECO:0007669"/>
    <property type="project" value="InterPro"/>
</dbReference>
<dbReference type="PANTHER" id="PTHR10218:SF302">
    <property type="entry name" value="GUANINE NUCLEOTIDE-BINDING PROTEIN ALPHA-5 SUBUNIT"/>
    <property type="match status" value="1"/>
</dbReference>
<dbReference type="EMBL" id="AGNL01012479">
    <property type="protein sequence ID" value="EJK67870.1"/>
    <property type="molecule type" value="Genomic_DNA"/>
</dbReference>
<feature type="compositionally biased region" description="Basic and acidic residues" evidence="7">
    <location>
        <begin position="112"/>
        <end position="122"/>
    </location>
</feature>
<evidence type="ECO:0000256" key="5">
    <source>
        <dbReference type="PIRSR" id="PIRSR601019-1"/>
    </source>
</evidence>
<accession>K0SR40</accession>
<reference evidence="8 9" key="1">
    <citation type="journal article" date="2012" name="Genome Biol.">
        <title>Genome and low-iron response of an oceanic diatom adapted to chronic iron limitation.</title>
        <authorList>
            <person name="Lommer M."/>
            <person name="Specht M."/>
            <person name="Roy A.S."/>
            <person name="Kraemer L."/>
            <person name="Andreson R."/>
            <person name="Gutowska M.A."/>
            <person name="Wolf J."/>
            <person name="Bergner S.V."/>
            <person name="Schilhabel M.B."/>
            <person name="Klostermeier U.C."/>
            <person name="Beiko R.G."/>
            <person name="Rosenstiel P."/>
            <person name="Hippler M."/>
            <person name="Laroche J."/>
        </authorList>
    </citation>
    <scope>NUCLEOTIDE SEQUENCE [LARGE SCALE GENOMIC DNA]</scope>
    <source>
        <strain evidence="8 9">CCMP1005</strain>
    </source>
</reference>
<evidence type="ECO:0000256" key="6">
    <source>
        <dbReference type="PIRSR" id="PIRSR601019-2"/>
    </source>
</evidence>
<protein>
    <recommendedName>
        <fullName evidence="10">G-protein alpha subunit</fullName>
    </recommendedName>
</protein>
<evidence type="ECO:0000313" key="9">
    <source>
        <dbReference type="Proteomes" id="UP000266841"/>
    </source>
</evidence>
<dbReference type="InterPro" id="IPR001019">
    <property type="entry name" value="Gprotein_alpha_su"/>
</dbReference>
<dbReference type="GO" id="GO:0005737">
    <property type="term" value="C:cytoplasm"/>
    <property type="evidence" value="ECO:0007669"/>
    <property type="project" value="TreeGrafter"/>
</dbReference>
<feature type="region of interest" description="Disordered" evidence="7">
    <location>
        <begin position="92"/>
        <end position="122"/>
    </location>
</feature>
<evidence type="ECO:0000256" key="1">
    <source>
        <dbReference type="ARBA" id="ARBA00022723"/>
    </source>
</evidence>
<comment type="caution">
    <text evidence="8">The sequence shown here is derived from an EMBL/GenBank/DDBJ whole genome shotgun (WGS) entry which is preliminary data.</text>
</comment>
<keyword evidence="9" id="KW-1185">Reference proteome</keyword>
<proteinExistence type="predicted"/>
<dbReference type="PANTHER" id="PTHR10218">
    <property type="entry name" value="GTP-BINDING PROTEIN ALPHA SUBUNIT"/>
    <property type="match status" value="1"/>
</dbReference>
<evidence type="ECO:0008006" key="10">
    <source>
        <dbReference type="Google" id="ProtNLM"/>
    </source>
</evidence>
<gene>
    <name evidence="8" type="ORF">THAOC_11028</name>
</gene>
<keyword evidence="1 6" id="KW-0479">Metal-binding</keyword>
<feature type="compositionally biased region" description="Low complexity" evidence="7">
    <location>
        <begin position="99"/>
        <end position="111"/>
    </location>
</feature>
<keyword evidence="6" id="KW-0460">Magnesium</keyword>
<dbReference type="GO" id="GO:0046872">
    <property type="term" value="F:metal ion binding"/>
    <property type="evidence" value="ECO:0007669"/>
    <property type="project" value="UniProtKB-KW"/>
</dbReference>
<dbReference type="Proteomes" id="UP000266841">
    <property type="component" value="Unassembled WGS sequence"/>
</dbReference>
<evidence type="ECO:0000313" key="8">
    <source>
        <dbReference type="EMBL" id="EJK67870.1"/>
    </source>
</evidence>
<dbReference type="InterPro" id="IPR027417">
    <property type="entry name" value="P-loop_NTPase"/>
</dbReference>
<evidence type="ECO:0000256" key="4">
    <source>
        <dbReference type="ARBA" id="ARBA00023224"/>
    </source>
</evidence>
<dbReference type="GO" id="GO:0007188">
    <property type="term" value="P:adenylate cyclase-modulating G protein-coupled receptor signaling pathway"/>
    <property type="evidence" value="ECO:0007669"/>
    <property type="project" value="TreeGrafter"/>
</dbReference>
<evidence type="ECO:0000256" key="2">
    <source>
        <dbReference type="ARBA" id="ARBA00022741"/>
    </source>
</evidence>
<feature type="binding site" evidence="5">
    <location>
        <begin position="59"/>
        <end position="64"/>
    </location>
    <ligand>
        <name>GTP</name>
        <dbReference type="ChEBI" id="CHEBI:37565"/>
    </ligand>
</feature>
<dbReference type="SUPFAM" id="SSF52540">
    <property type="entry name" value="P-loop containing nucleoside triphosphate hydrolases"/>
    <property type="match status" value="1"/>
</dbReference>
<feature type="compositionally biased region" description="Low complexity" evidence="7">
    <location>
        <begin position="1"/>
        <end position="17"/>
    </location>
</feature>
<dbReference type="Pfam" id="PF00503">
    <property type="entry name" value="G-alpha"/>
    <property type="match status" value="1"/>
</dbReference>
<keyword evidence="3 5" id="KW-0342">GTP-binding</keyword>
<evidence type="ECO:0000256" key="3">
    <source>
        <dbReference type="ARBA" id="ARBA00023134"/>
    </source>
</evidence>
<dbReference type="Gene3D" id="3.40.50.300">
    <property type="entry name" value="P-loop containing nucleotide triphosphate hydrolases"/>
    <property type="match status" value="1"/>
</dbReference>
<keyword evidence="4" id="KW-0807">Transducer</keyword>
<sequence>MGCGGSAPAEAVSAPASNGAGNAIKAGSAYESRNIDQEMERAKAEEEGKIKMLLLGAGESGKSTIFKQMRLLYGTERSDDDLRMYGVVAGRTSSWPFGSSAATSATSVSRRSSTESRARTRS</sequence>
<dbReference type="GO" id="GO:0005525">
    <property type="term" value="F:GTP binding"/>
    <property type="evidence" value="ECO:0007669"/>
    <property type="project" value="UniProtKB-KW"/>
</dbReference>
<evidence type="ECO:0000256" key="7">
    <source>
        <dbReference type="SAM" id="MobiDB-lite"/>
    </source>
</evidence>
<dbReference type="GO" id="GO:0001664">
    <property type="term" value="F:G protein-coupled receptor binding"/>
    <property type="evidence" value="ECO:0007669"/>
    <property type="project" value="TreeGrafter"/>
</dbReference>
<dbReference type="OrthoDB" id="5817230at2759"/>
<dbReference type="GO" id="GO:0003924">
    <property type="term" value="F:GTPase activity"/>
    <property type="evidence" value="ECO:0007669"/>
    <property type="project" value="InterPro"/>
</dbReference>
<dbReference type="AlphaFoldDB" id="K0SR40"/>
<dbReference type="GO" id="GO:0005834">
    <property type="term" value="C:heterotrimeric G-protein complex"/>
    <property type="evidence" value="ECO:0007669"/>
    <property type="project" value="TreeGrafter"/>
</dbReference>
<feature type="region of interest" description="Disordered" evidence="7">
    <location>
        <begin position="1"/>
        <end position="23"/>
    </location>
</feature>